<comment type="caution">
    <text evidence="1">The sequence shown here is derived from an EMBL/GenBank/DDBJ whole genome shotgun (WGS) entry which is preliminary data.</text>
</comment>
<organism evidence="1 2">
    <name type="scientific">Tritonibacter horizontis</name>
    <dbReference type="NCBI Taxonomy" id="1768241"/>
    <lineage>
        <taxon>Bacteria</taxon>
        <taxon>Pseudomonadati</taxon>
        <taxon>Pseudomonadota</taxon>
        <taxon>Alphaproteobacteria</taxon>
        <taxon>Rhodobacterales</taxon>
        <taxon>Paracoccaceae</taxon>
        <taxon>Tritonibacter</taxon>
    </lineage>
</organism>
<dbReference type="EMBL" id="LPUY01000087">
    <property type="protein sequence ID" value="KUP91782.1"/>
    <property type="molecule type" value="Genomic_DNA"/>
</dbReference>
<reference evidence="1 2" key="1">
    <citation type="submission" date="2015-12" db="EMBL/GenBank/DDBJ databases">
        <title>Genome sequence of the marine Rhodobacteraceae strain O3.65, Candidatus Tritonibacter horizontis.</title>
        <authorList>
            <person name="Poehlein A."/>
            <person name="Giebel H.A."/>
            <person name="Voget S."/>
            <person name="Brinkhoff T."/>
        </authorList>
    </citation>
    <scope>NUCLEOTIDE SEQUENCE [LARGE SCALE GENOMIC DNA]</scope>
    <source>
        <strain evidence="1 2">O3.65</strain>
    </source>
</reference>
<evidence type="ECO:0000313" key="1">
    <source>
        <dbReference type="EMBL" id="KUP91782.1"/>
    </source>
</evidence>
<gene>
    <name evidence="1" type="ORF">TRIHO_33130</name>
</gene>
<keyword evidence="2" id="KW-1185">Reference proteome</keyword>
<proteinExistence type="predicted"/>
<accession>A0A132BUP7</accession>
<dbReference type="AlphaFoldDB" id="A0A132BUP7"/>
<name>A0A132BUP7_9RHOB</name>
<dbReference type="Proteomes" id="UP000068382">
    <property type="component" value="Unassembled WGS sequence"/>
</dbReference>
<evidence type="ECO:0000313" key="2">
    <source>
        <dbReference type="Proteomes" id="UP000068382"/>
    </source>
</evidence>
<sequence>MNDIARLRLLKEARNLSGLSLDFWVDLTEGLDQRALEILVGKSSIFPKYMNSRGKP</sequence>
<protein>
    <submittedName>
        <fullName evidence="1">Uncharacterized protein</fullName>
    </submittedName>
</protein>